<evidence type="ECO:0000256" key="5">
    <source>
        <dbReference type="ARBA" id="ARBA00022989"/>
    </source>
</evidence>
<evidence type="ECO:0000256" key="1">
    <source>
        <dbReference type="ARBA" id="ARBA00004141"/>
    </source>
</evidence>
<dbReference type="AlphaFoldDB" id="A0A673LSK5"/>
<dbReference type="GO" id="GO:0042246">
    <property type="term" value="P:tissue regeneration"/>
    <property type="evidence" value="ECO:0007669"/>
    <property type="project" value="InterPro"/>
</dbReference>
<keyword evidence="3 7" id="KW-0812">Transmembrane</keyword>
<proteinExistence type="inferred from homology"/>
<name>A0A673LSK5_9TELE</name>
<dbReference type="Pfam" id="PF04923">
    <property type="entry name" value="Ninjurin"/>
    <property type="match status" value="1"/>
</dbReference>
<dbReference type="InterPro" id="IPR007007">
    <property type="entry name" value="Ninjurin"/>
</dbReference>
<reference evidence="8" key="2">
    <citation type="submission" date="2025-09" db="UniProtKB">
        <authorList>
            <consortium name="Ensembl"/>
        </authorList>
    </citation>
    <scope>IDENTIFICATION</scope>
</reference>
<evidence type="ECO:0000256" key="2">
    <source>
        <dbReference type="ARBA" id="ARBA00008141"/>
    </source>
</evidence>
<evidence type="ECO:0008006" key="10">
    <source>
        <dbReference type="Google" id="ProtNLM"/>
    </source>
</evidence>
<comment type="subcellular location">
    <subcellularLocation>
        <location evidence="1">Membrane</location>
        <topology evidence="1">Multi-pass membrane protein</topology>
    </subcellularLocation>
</comment>
<protein>
    <recommendedName>
        <fullName evidence="10">Ninjurin 2</fullName>
    </recommendedName>
</protein>
<dbReference type="Ensembl" id="ENSSRHT00000084536.1">
    <property type="protein sequence ID" value="ENSSRHP00000082308.1"/>
    <property type="gene ID" value="ENSSRHG00000040762.1"/>
</dbReference>
<reference evidence="8" key="1">
    <citation type="submission" date="2025-08" db="UniProtKB">
        <authorList>
            <consortium name="Ensembl"/>
        </authorList>
    </citation>
    <scope>IDENTIFICATION</scope>
</reference>
<comment type="similarity">
    <text evidence="2">Belongs to the ninjurin family.</text>
</comment>
<keyword evidence="9" id="KW-1185">Reference proteome</keyword>
<feature type="transmembrane region" description="Helical" evidence="7">
    <location>
        <begin position="62"/>
        <end position="79"/>
    </location>
</feature>
<evidence type="ECO:0000256" key="3">
    <source>
        <dbReference type="ARBA" id="ARBA00022692"/>
    </source>
</evidence>
<evidence type="ECO:0000256" key="6">
    <source>
        <dbReference type="ARBA" id="ARBA00023136"/>
    </source>
</evidence>
<evidence type="ECO:0000256" key="4">
    <source>
        <dbReference type="ARBA" id="ARBA00022889"/>
    </source>
</evidence>
<evidence type="ECO:0000256" key="7">
    <source>
        <dbReference type="SAM" id="Phobius"/>
    </source>
</evidence>
<feature type="transmembrane region" description="Helical" evidence="7">
    <location>
        <begin position="21"/>
        <end position="42"/>
    </location>
</feature>
<keyword evidence="6 7" id="KW-0472">Membrane</keyword>
<keyword evidence="5 7" id="KW-1133">Transmembrane helix</keyword>
<dbReference type="GO" id="GO:0016020">
    <property type="term" value="C:membrane"/>
    <property type="evidence" value="ECO:0007669"/>
    <property type="project" value="UniProtKB-SubCell"/>
</dbReference>
<organism evidence="8 9">
    <name type="scientific">Sinocyclocheilus rhinocerous</name>
    <dbReference type="NCBI Taxonomy" id="307959"/>
    <lineage>
        <taxon>Eukaryota</taxon>
        <taxon>Metazoa</taxon>
        <taxon>Chordata</taxon>
        <taxon>Craniata</taxon>
        <taxon>Vertebrata</taxon>
        <taxon>Euteleostomi</taxon>
        <taxon>Actinopterygii</taxon>
        <taxon>Neopterygii</taxon>
        <taxon>Teleostei</taxon>
        <taxon>Ostariophysi</taxon>
        <taxon>Cypriniformes</taxon>
        <taxon>Cyprinidae</taxon>
        <taxon>Cyprininae</taxon>
        <taxon>Sinocyclocheilus</taxon>
    </lineage>
</organism>
<sequence>MLILLLKRSFNCVQARSFAPLIAMISLSISLQVTVGLLLIFIVKYDLNDVKKQPRLNTMNDMATVFVFSTVLINIFITYQKPLHVWKQFC</sequence>
<dbReference type="Proteomes" id="UP000472270">
    <property type="component" value="Unassembled WGS sequence"/>
</dbReference>
<dbReference type="PANTHER" id="PTHR12316:SF26">
    <property type="entry name" value="NINJURIN-2"/>
    <property type="match status" value="1"/>
</dbReference>
<dbReference type="PANTHER" id="PTHR12316">
    <property type="entry name" value="NINJURIN-RELATED"/>
    <property type="match status" value="1"/>
</dbReference>
<dbReference type="GO" id="GO:0007155">
    <property type="term" value="P:cell adhesion"/>
    <property type="evidence" value="ECO:0007669"/>
    <property type="project" value="UniProtKB-KW"/>
</dbReference>
<keyword evidence="4" id="KW-0130">Cell adhesion</keyword>
<evidence type="ECO:0000313" key="8">
    <source>
        <dbReference type="Ensembl" id="ENSSRHP00000082308.1"/>
    </source>
</evidence>
<evidence type="ECO:0000313" key="9">
    <source>
        <dbReference type="Proteomes" id="UP000472270"/>
    </source>
</evidence>
<accession>A0A673LSK5</accession>